<dbReference type="AlphaFoldDB" id="A0A7X2XE64"/>
<feature type="transmembrane region" description="Helical" evidence="1">
    <location>
        <begin position="7"/>
        <end position="25"/>
    </location>
</feature>
<evidence type="ECO:0000313" key="4">
    <source>
        <dbReference type="Proteomes" id="UP000443070"/>
    </source>
</evidence>
<reference evidence="4 5" key="1">
    <citation type="journal article" date="2019" name="Nat. Med.">
        <title>A library of human gut bacterial isolates paired with longitudinal multiomics data enables mechanistic microbiome research.</title>
        <authorList>
            <person name="Poyet M."/>
            <person name="Groussin M."/>
            <person name="Gibbons S.M."/>
            <person name="Avila-Pacheco J."/>
            <person name="Jiang X."/>
            <person name="Kearney S.M."/>
            <person name="Perrotta A.R."/>
            <person name="Berdy B."/>
            <person name="Zhao S."/>
            <person name="Lieberman T.D."/>
            <person name="Swanson P.K."/>
            <person name="Smith M."/>
            <person name="Roesemann S."/>
            <person name="Alexander J.E."/>
            <person name="Rich S.A."/>
            <person name="Livny J."/>
            <person name="Vlamakis H."/>
            <person name="Clish C."/>
            <person name="Bullock K."/>
            <person name="Deik A."/>
            <person name="Scott J."/>
            <person name="Pierce K.A."/>
            <person name="Xavier R.J."/>
            <person name="Alm E.J."/>
        </authorList>
    </citation>
    <scope>NUCLEOTIDE SEQUENCE [LARGE SCALE GENOMIC DNA]</scope>
    <source>
        <strain evidence="2 5">BIOML-A13</strain>
        <strain evidence="3 4">BIOML-A3</strain>
    </source>
</reference>
<organism evidence="2 5">
    <name type="scientific">Phascolarctobacterium faecium</name>
    <dbReference type="NCBI Taxonomy" id="33025"/>
    <lineage>
        <taxon>Bacteria</taxon>
        <taxon>Bacillati</taxon>
        <taxon>Bacillota</taxon>
        <taxon>Negativicutes</taxon>
        <taxon>Acidaminococcales</taxon>
        <taxon>Acidaminococcaceae</taxon>
        <taxon>Phascolarctobacterium</taxon>
    </lineage>
</organism>
<sequence>MQIKKKYIYIVLGLWALLTVTYFTLCKIASDQAMFIFNKTMSAQKVLKGSVTLGSIDADIWGRVAFQNLVWLDTDGQPIVHVPQGRFKVSTWDIITRTISTSTIKELELDNALFAVRFNRKMQLDIFEQAQAKRVIDRAEQKEAVLSGNETAAELEDMIPERSRGQERQPRVRHELNLDLDNKRLKMQVVLNNCTLTAGYRSRYFVLNEVNATLDIDTQKKIAIDFVTGKFGGTMVGDGLEIKGDIGLAQQIPHYDLHLELYNVLPASLGIADIKDTVSITAAVTGELPSPVIDGHLTFRELNIPGLHFSKVRGDLHYEDALLKFTNVTGNVFGGTVEAFGDYHLDTKYYNIDALGHDLLGSIAARNGKIKCKVELDFKIRSQGDPKTALTYGSFRSGKGSYYIIPFDSISGEFSNQNKRLEFKNVVIETKMGTIKTDAFEIVKGKLHIGEIYLEEPESGQTVKII</sequence>
<name>A0A7X2XE64_9FIRM</name>
<evidence type="ECO:0000313" key="3">
    <source>
        <dbReference type="EMBL" id="MTU03202.1"/>
    </source>
</evidence>
<evidence type="ECO:0000313" key="2">
    <source>
        <dbReference type="EMBL" id="MTT75071.1"/>
    </source>
</evidence>
<keyword evidence="4" id="KW-1185">Reference proteome</keyword>
<dbReference type="EMBL" id="WNBW01000001">
    <property type="protein sequence ID" value="MTU03202.1"/>
    <property type="molecule type" value="Genomic_DNA"/>
</dbReference>
<comment type="caution">
    <text evidence="2">The sequence shown here is derived from an EMBL/GenBank/DDBJ whole genome shotgun (WGS) entry which is preliminary data.</text>
</comment>
<gene>
    <name evidence="2" type="ORF">GMD11_02145</name>
    <name evidence="3" type="ORF">GMD18_02140</name>
</gene>
<evidence type="ECO:0008006" key="6">
    <source>
        <dbReference type="Google" id="ProtNLM"/>
    </source>
</evidence>
<keyword evidence="1" id="KW-1133">Transmembrane helix</keyword>
<accession>A0A7X2XE64</accession>
<dbReference type="EMBL" id="WNBM01000001">
    <property type="protein sequence ID" value="MTT75071.1"/>
    <property type="molecule type" value="Genomic_DNA"/>
</dbReference>
<proteinExistence type="predicted"/>
<keyword evidence="1" id="KW-0472">Membrane</keyword>
<dbReference type="OrthoDB" id="1660997at2"/>
<dbReference type="RefSeq" id="WP_155163559.1">
    <property type="nucleotide sequence ID" value="NZ_WNBG01000001.1"/>
</dbReference>
<dbReference type="Proteomes" id="UP000443070">
    <property type="component" value="Unassembled WGS sequence"/>
</dbReference>
<keyword evidence="1" id="KW-0812">Transmembrane</keyword>
<protein>
    <recommendedName>
        <fullName evidence="6">DUF748 domain-containing protein</fullName>
    </recommendedName>
</protein>
<evidence type="ECO:0000256" key="1">
    <source>
        <dbReference type="SAM" id="Phobius"/>
    </source>
</evidence>
<evidence type="ECO:0000313" key="5">
    <source>
        <dbReference type="Proteomes" id="UP000484547"/>
    </source>
</evidence>
<dbReference type="Proteomes" id="UP000484547">
    <property type="component" value="Unassembled WGS sequence"/>
</dbReference>